<dbReference type="InterPro" id="IPR035924">
    <property type="entry name" value="FlaG-like_sf"/>
</dbReference>
<proteinExistence type="predicted"/>
<dbReference type="AlphaFoldDB" id="H0USG1"/>
<keyword evidence="1" id="KW-0966">Cell projection</keyword>
<keyword evidence="1" id="KW-0282">Flagellum</keyword>
<name>H0USG1_9BACT</name>
<keyword evidence="1" id="KW-0969">Cilium</keyword>
<dbReference type="SUPFAM" id="SSF160214">
    <property type="entry name" value="FlaG-like"/>
    <property type="match status" value="1"/>
</dbReference>
<sequence>MRDAVESLRLGVGFSNGIEMRHGAFPMDLGNREPQGSKGTDLKGVLSEDVLSEALRKAEETSRIFGRDLKFLYRKEADIYQVEVIDRGEDKVIRKIPPDEVVKLIENINKLLGMLFDDKF</sequence>
<evidence type="ECO:0000313" key="1">
    <source>
        <dbReference type="EMBL" id="EHM10250.1"/>
    </source>
</evidence>
<dbReference type="Pfam" id="PF03646">
    <property type="entry name" value="FlaG"/>
    <property type="match status" value="1"/>
</dbReference>
<organism evidence="1 2">
    <name type="scientific">Thermanaerovibrio velox DSM 12556</name>
    <dbReference type="NCBI Taxonomy" id="926567"/>
    <lineage>
        <taxon>Bacteria</taxon>
        <taxon>Thermotogati</taxon>
        <taxon>Synergistota</taxon>
        <taxon>Synergistia</taxon>
        <taxon>Synergistales</taxon>
        <taxon>Synergistaceae</taxon>
        <taxon>Thermanaerovibrio</taxon>
    </lineage>
</organism>
<dbReference type="InterPro" id="IPR005186">
    <property type="entry name" value="FlaG"/>
</dbReference>
<reference evidence="1 2" key="1">
    <citation type="submission" date="2011-10" db="EMBL/GenBank/DDBJ databases">
        <title>The Noncontiguous Finished genome of Thermanaerovibrio velox DSM 12556.</title>
        <authorList>
            <consortium name="US DOE Joint Genome Institute (JGI-PGF)"/>
            <person name="Lucas S."/>
            <person name="Copeland A."/>
            <person name="Lapidus A."/>
            <person name="Glavina del Rio T."/>
            <person name="Dalin E."/>
            <person name="Tice H."/>
            <person name="Bruce D."/>
            <person name="Goodwin L."/>
            <person name="Pitluck S."/>
            <person name="Peters L."/>
            <person name="Mikhailova N."/>
            <person name="Teshima H."/>
            <person name="Kyrpides N."/>
            <person name="Mavromatis K."/>
            <person name="Ivanova N."/>
            <person name="Markowitz V."/>
            <person name="Cheng J.-F."/>
            <person name="Hugenholtz P."/>
            <person name="Woyke T."/>
            <person name="Wu D."/>
            <person name="Spring S."/>
            <person name="Brambilla E.-M."/>
            <person name="Klenk H.-P."/>
            <person name="Eisen J.A."/>
        </authorList>
    </citation>
    <scope>NUCLEOTIDE SEQUENCE [LARGE SCALE GENOMIC DNA]</scope>
    <source>
        <strain evidence="1 2">DSM 12556</strain>
    </source>
</reference>
<dbReference type="HOGENOM" id="CLU_2048647_0_0_0"/>
<dbReference type="STRING" id="926567.TheveDRAFT_1126"/>
<dbReference type="EMBL" id="CM001377">
    <property type="protein sequence ID" value="EHM10250.1"/>
    <property type="molecule type" value="Genomic_DNA"/>
</dbReference>
<dbReference type="PANTHER" id="PTHR37166:SF1">
    <property type="entry name" value="PROTEIN FLAG"/>
    <property type="match status" value="1"/>
</dbReference>
<dbReference type="Gene3D" id="3.30.160.170">
    <property type="entry name" value="FlaG-like"/>
    <property type="match status" value="1"/>
</dbReference>
<dbReference type="Proteomes" id="UP000005730">
    <property type="component" value="Chromosome"/>
</dbReference>
<keyword evidence="2" id="KW-1185">Reference proteome</keyword>
<dbReference type="eggNOG" id="COG1334">
    <property type="taxonomic scope" value="Bacteria"/>
</dbReference>
<evidence type="ECO:0000313" key="2">
    <source>
        <dbReference type="Proteomes" id="UP000005730"/>
    </source>
</evidence>
<gene>
    <name evidence="1" type="ORF">TheveDRAFT_1126</name>
</gene>
<dbReference type="RefSeq" id="WP_006583744.1">
    <property type="nucleotide sequence ID" value="NZ_CM001377.1"/>
</dbReference>
<accession>H0USG1</accession>
<protein>
    <submittedName>
        <fullName evidence="1">Flagellar protein FlaG</fullName>
    </submittedName>
</protein>
<dbReference type="PANTHER" id="PTHR37166">
    <property type="entry name" value="PROTEIN FLAG"/>
    <property type="match status" value="1"/>
</dbReference>